<name>A0A1F5RYX0_9BACT</name>
<reference evidence="2 3" key="1">
    <citation type="journal article" date="2016" name="Nat. Commun.">
        <title>Thousands of microbial genomes shed light on interconnected biogeochemical processes in an aquifer system.</title>
        <authorList>
            <person name="Anantharaman K."/>
            <person name="Brown C.T."/>
            <person name="Hug L.A."/>
            <person name="Sharon I."/>
            <person name="Castelle C.J."/>
            <person name="Probst A.J."/>
            <person name="Thomas B.C."/>
            <person name="Singh A."/>
            <person name="Wilkins M.J."/>
            <person name="Karaoz U."/>
            <person name="Brodie E.L."/>
            <person name="Williams K.H."/>
            <person name="Hubbard S.S."/>
            <person name="Banfield J.F."/>
        </authorList>
    </citation>
    <scope>NUCLEOTIDE SEQUENCE [LARGE SCALE GENOMIC DNA]</scope>
</reference>
<proteinExistence type="predicted"/>
<protein>
    <recommendedName>
        <fullName evidence="1">DUF6998 domain-containing protein</fullName>
    </recommendedName>
</protein>
<gene>
    <name evidence="2" type="ORF">A3G56_02805</name>
</gene>
<dbReference type="Proteomes" id="UP000178682">
    <property type="component" value="Unassembled WGS sequence"/>
</dbReference>
<accession>A0A1F5RYX0</accession>
<dbReference type="AlphaFoldDB" id="A0A1F5RYX0"/>
<comment type="caution">
    <text evidence="2">The sequence shown here is derived from an EMBL/GenBank/DDBJ whole genome shotgun (WGS) entry which is preliminary data.</text>
</comment>
<dbReference type="EMBL" id="MFFX01000025">
    <property type="protein sequence ID" value="OGF19271.1"/>
    <property type="molecule type" value="Genomic_DNA"/>
</dbReference>
<evidence type="ECO:0000313" key="2">
    <source>
        <dbReference type="EMBL" id="OGF19271.1"/>
    </source>
</evidence>
<evidence type="ECO:0000259" key="1">
    <source>
        <dbReference type="Pfam" id="PF22522"/>
    </source>
</evidence>
<dbReference type="InterPro" id="IPR054267">
    <property type="entry name" value="DUF6998"/>
</dbReference>
<organism evidence="2 3">
    <name type="scientific">Candidatus Falkowbacteria bacterium RIFCSPLOWO2_12_FULL_45_10</name>
    <dbReference type="NCBI Taxonomy" id="1797990"/>
    <lineage>
        <taxon>Bacteria</taxon>
        <taxon>Candidatus Falkowiibacteriota</taxon>
    </lineage>
</organism>
<sequence>MASIKNMVDIKTVNIIKITPHICRVTKRAIQTALEYEKVTGRKLGITGEIGEVIACDILGLNLLVDPIAAGHDAIDNEKNTYQIKTRRGGSNSGRLGSFSKHIFNYAIFVRLNSNYELEGLYKVSYKKLKSIIENHPKRNPTMLEFKRVAENILLFRKNIKWIAQL</sequence>
<evidence type="ECO:0000313" key="3">
    <source>
        <dbReference type="Proteomes" id="UP000178682"/>
    </source>
</evidence>
<dbReference type="Pfam" id="PF22522">
    <property type="entry name" value="DUF6998"/>
    <property type="match status" value="1"/>
</dbReference>
<feature type="domain" description="DUF6998" evidence="1">
    <location>
        <begin position="47"/>
        <end position="139"/>
    </location>
</feature>